<dbReference type="PANTHER" id="PTHR21071">
    <property type="entry name" value="UDP-N-ACETYLENOLPYRUVOYLGLUCOSAMINE REDUCTASE"/>
    <property type="match status" value="1"/>
</dbReference>
<dbReference type="EC" id="1.3.1.98" evidence="16"/>
<feature type="active site" evidence="16">
    <location>
        <position position="295"/>
    </location>
</feature>
<keyword evidence="9 16" id="KW-0521">NADP</keyword>
<organism evidence="18 19">
    <name type="scientific">Helcococcus ovis</name>
    <dbReference type="NCBI Taxonomy" id="72026"/>
    <lineage>
        <taxon>Bacteria</taxon>
        <taxon>Bacillati</taxon>
        <taxon>Bacillota</taxon>
        <taxon>Tissierellia</taxon>
        <taxon>Tissierellales</taxon>
        <taxon>Peptoniphilaceae</taxon>
        <taxon>Helcococcus</taxon>
    </lineage>
</organism>
<evidence type="ECO:0000256" key="2">
    <source>
        <dbReference type="ARBA" id="ARBA00003921"/>
    </source>
</evidence>
<feature type="domain" description="FAD-binding PCMH-type" evidence="17">
    <location>
        <begin position="31"/>
        <end position="196"/>
    </location>
</feature>
<evidence type="ECO:0000256" key="7">
    <source>
        <dbReference type="ARBA" id="ARBA00022630"/>
    </source>
</evidence>
<dbReference type="HAMAP" id="MF_00037">
    <property type="entry name" value="MurB"/>
    <property type="match status" value="1"/>
</dbReference>
<accession>A0A4R9C1F0</accession>
<evidence type="ECO:0000256" key="4">
    <source>
        <dbReference type="ARBA" id="ARBA00004752"/>
    </source>
</evidence>
<dbReference type="InterPro" id="IPR006094">
    <property type="entry name" value="Oxid_FAD_bind_N"/>
</dbReference>
<keyword evidence="7 16" id="KW-0285">Flavoprotein</keyword>
<dbReference type="SUPFAM" id="SSF56176">
    <property type="entry name" value="FAD-binding/transporter-associated domain-like"/>
    <property type="match status" value="1"/>
</dbReference>
<evidence type="ECO:0000256" key="8">
    <source>
        <dbReference type="ARBA" id="ARBA00022827"/>
    </source>
</evidence>
<comment type="catalytic activity">
    <reaction evidence="15 16">
        <text>UDP-N-acetyl-alpha-D-muramate + NADP(+) = UDP-N-acetyl-3-O-(1-carboxyvinyl)-alpha-D-glucosamine + NADPH + H(+)</text>
        <dbReference type="Rhea" id="RHEA:12248"/>
        <dbReference type="ChEBI" id="CHEBI:15378"/>
        <dbReference type="ChEBI" id="CHEBI:57783"/>
        <dbReference type="ChEBI" id="CHEBI:58349"/>
        <dbReference type="ChEBI" id="CHEBI:68483"/>
        <dbReference type="ChEBI" id="CHEBI:70757"/>
        <dbReference type="EC" id="1.3.1.98"/>
    </reaction>
</comment>
<dbReference type="PANTHER" id="PTHR21071:SF4">
    <property type="entry name" value="UDP-N-ACETYLENOLPYRUVOYLGLUCOSAMINE REDUCTASE"/>
    <property type="match status" value="1"/>
</dbReference>
<keyword evidence="12 16" id="KW-0560">Oxidoreductase</keyword>
<dbReference type="GO" id="GO:0071949">
    <property type="term" value="F:FAD binding"/>
    <property type="evidence" value="ECO:0007669"/>
    <property type="project" value="InterPro"/>
</dbReference>
<dbReference type="InterPro" id="IPR036318">
    <property type="entry name" value="FAD-bd_PCMH-like_sf"/>
</dbReference>
<keyword evidence="5 16" id="KW-0963">Cytoplasm</keyword>
<comment type="similarity">
    <text evidence="16">Belongs to the MurB family.</text>
</comment>
<proteinExistence type="inferred from homology"/>
<evidence type="ECO:0000256" key="14">
    <source>
        <dbReference type="ARBA" id="ARBA00023316"/>
    </source>
</evidence>
<feature type="active site" description="Proton donor" evidence="16">
    <location>
        <position position="225"/>
    </location>
</feature>
<evidence type="ECO:0000256" key="16">
    <source>
        <dbReference type="HAMAP-Rule" id="MF_00037"/>
    </source>
</evidence>
<comment type="cofactor">
    <cofactor evidence="1 16">
        <name>FAD</name>
        <dbReference type="ChEBI" id="CHEBI:57692"/>
    </cofactor>
</comment>
<protein>
    <recommendedName>
        <fullName evidence="16">UDP-N-acetylenolpyruvoylglucosamine reductase</fullName>
        <ecNumber evidence="16">1.3.1.98</ecNumber>
    </recommendedName>
    <alternativeName>
        <fullName evidence="16">UDP-N-acetylmuramate dehydrogenase</fullName>
    </alternativeName>
</protein>
<dbReference type="GO" id="GO:0008762">
    <property type="term" value="F:UDP-N-acetylmuramate dehydrogenase activity"/>
    <property type="evidence" value="ECO:0007669"/>
    <property type="project" value="UniProtKB-UniRule"/>
</dbReference>
<dbReference type="InterPro" id="IPR011601">
    <property type="entry name" value="MurB_C"/>
</dbReference>
<evidence type="ECO:0000256" key="9">
    <source>
        <dbReference type="ARBA" id="ARBA00022857"/>
    </source>
</evidence>
<dbReference type="Proteomes" id="UP000297454">
    <property type="component" value="Unassembled WGS sequence"/>
</dbReference>
<evidence type="ECO:0000256" key="3">
    <source>
        <dbReference type="ARBA" id="ARBA00004496"/>
    </source>
</evidence>
<dbReference type="RefSeq" id="WP_134711215.1">
    <property type="nucleotide sequence ID" value="NZ_CP119081.1"/>
</dbReference>
<dbReference type="GO" id="GO:0008360">
    <property type="term" value="P:regulation of cell shape"/>
    <property type="evidence" value="ECO:0007669"/>
    <property type="project" value="UniProtKB-KW"/>
</dbReference>
<evidence type="ECO:0000256" key="10">
    <source>
        <dbReference type="ARBA" id="ARBA00022960"/>
    </source>
</evidence>
<comment type="subcellular location">
    <subcellularLocation>
        <location evidence="3 16">Cytoplasm</location>
    </subcellularLocation>
</comment>
<dbReference type="GeneID" id="97030250"/>
<dbReference type="GO" id="GO:0051301">
    <property type="term" value="P:cell division"/>
    <property type="evidence" value="ECO:0007669"/>
    <property type="project" value="UniProtKB-KW"/>
</dbReference>
<keyword evidence="6 16" id="KW-0132">Cell division</keyword>
<evidence type="ECO:0000256" key="12">
    <source>
        <dbReference type="ARBA" id="ARBA00023002"/>
    </source>
</evidence>
<dbReference type="Gene3D" id="3.30.465.10">
    <property type="match status" value="1"/>
</dbReference>
<dbReference type="GO" id="GO:0005829">
    <property type="term" value="C:cytosol"/>
    <property type="evidence" value="ECO:0007669"/>
    <property type="project" value="TreeGrafter"/>
</dbReference>
<comment type="function">
    <text evidence="2 16">Cell wall formation.</text>
</comment>
<dbReference type="InterPro" id="IPR036635">
    <property type="entry name" value="MurB_C_sf"/>
</dbReference>
<reference evidence="18 19" key="1">
    <citation type="submission" date="2019-01" db="EMBL/GenBank/DDBJ databases">
        <title>Draft Genome Sequences of Helcococcus ovis Strains Isolated from the Uterus and Vagina of Dairy Cows with Metritis.</title>
        <authorList>
            <person name="Cunha F."/>
            <person name="Jeon S.J."/>
            <person name="Kutzer P."/>
            <person name="Galvao K.N."/>
        </authorList>
    </citation>
    <scope>NUCLEOTIDE SEQUENCE [LARGE SCALE GENOMIC DNA]</scope>
    <source>
        <strain evidence="18 19">KG-37</strain>
    </source>
</reference>
<evidence type="ECO:0000313" key="19">
    <source>
        <dbReference type="Proteomes" id="UP000297454"/>
    </source>
</evidence>
<dbReference type="InterPro" id="IPR016166">
    <property type="entry name" value="FAD-bd_PCMH"/>
</dbReference>
<keyword evidence="10 16" id="KW-0133">Cell shape</keyword>
<dbReference type="Gene3D" id="3.30.43.10">
    <property type="entry name" value="Uridine Diphospho-n-acetylenolpyruvylglucosamine Reductase, domain 2"/>
    <property type="match status" value="1"/>
</dbReference>
<name>A0A4R9C1F0_9FIRM</name>
<sequence length="302" mass="33736">MLENIKNELLSGKFGDSKENEILREYTTFKIGGPADILVKPNSEYQLSELVKFCKLNDIPLTIIGKGSNLLIRDKGVRGVVIVLRDNFNEIKIDGLQVTAQAGALLRDVAIVSFSKDLTGLEPVSGIPGSVGGAIIMNAGAYGTEMSNIVKSVRCMEQNGEIREYTNEEMDFSYRHSLASEKGLLVISATFKLEKGEHDEIQQKFKEYDYKRSSKQPLEKNSAGSTFKRPQGHFASKLIDDTGLRGFTVGEAQVSEKHCGFLINIENSSCENMLELIRQVQEKVYEKYNVRLEREVKLIGEE</sequence>
<dbReference type="AlphaFoldDB" id="A0A4R9C1F0"/>
<evidence type="ECO:0000256" key="5">
    <source>
        <dbReference type="ARBA" id="ARBA00022490"/>
    </source>
</evidence>
<evidence type="ECO:0000256" key="13">
    <source>
        <dbReference type="ARBA" id="ARBA00023306"/>
    </source>
</evidence>
<evidence type="ECO:0000313" key="18">
    <source>
        <dbReference type="EMBL" id="TFF66322.1"/>
    </source>
</evidence>
<dbReference type="Pfam" id="PF01565">
    <property type="entry name" value="FAD_binding_4"/>
    <property type="match status" value="1"/>
</dbReference>
<dbReference type="InterPro" id="IPR016169">
    <property type="entry name" value="FAD-bd_PCMH_sub2"/>
</dbReference>
<dbReference type="InterPro" id="IPR003170">
    <property type="entry name" value="MurB"/>
</dbReference>
<dbReference type="InterPro" id="IPR016167">
    <property type="entry name" value="FAD-bd_PCMH_sub1"/>
</dbReference>
<dbReference type="EMBL" id="SCFR01000011">
    <property type="protein sequence ID" value="TFF66322.1"/>
    <property type="molecule type" value="Genomic_DNA"/>
</dbReference>
<keyword evidence="19" id="KW-1185">Reference proteome</keyword>
<evidence type="ECO:0000256" key="11">
    <source>
        <dbReference type="ARBA" id="ARBA00022984"/>
    </source>
</evidence>
<evidence type="ECO:0000256" key="6">
    <source>
        <dbReference type="ARBA" id="ARBA00022618"/>
    </source>
</evidence>
<dbReference type="UniPathway" id="UPA00219"/>
<dbReference type="GO" id="GO:0071555">
    <property type="term" value="P:cell wall organization"/>
    <property type="evidence" value="ECO:0007669"/>
    <property type="project" value="UniProtKB-KW"/>
</dbReference>
<dbReference type="NCBIfam" id="NF010480">
    <property type="entry name" value="PRK13905.1"/>
    <property type="match status" value="1"/>
</dbReference>
<keyword evidence="8 16" id="KW-0274">FAD</keyword>
<keyword evidence="14 16" id="KW-0961">Cell wall biogenesis/degradation</keyword>
<evidence type="ECO:0000256" key="15">
    <source>
        <dbReference type="ARBA" id="ARBA00048914"/>
    </source>
</evidence>
<feature type="active site" evidence="16">
    <location>
        <position position="175"/>
    </location>
</feature>
<dbReference type="Pfam" id="PF02873">
    <property type="entry name" value="MurB_C"/>
    <property type="match status" value="1"/>
</dbReference>
<dbReference type="Gene3D" id="3.90.78.10">
    <property type="entry name" value="UDP-N-acetylenolpyruvoylglucosamine reductase, C-terminal domain"/>
    <property type="match status" value="1"/>
</dbReference>
<dbReference type="SUPFAM" id="SSF56194">
    <property type="entry name" value="Uridine diphospho-N-Acetylenolpyruvylglucosamine reductase, MurB, C-terminal domain"/>
    <property type="match status" value="1"/>
</dbReference>
<dbReference type="PROSITE" id="PS51387">
    <property type="entry name" value="FAD_PCMH"/>
    <property type="match status" value="1"/>
</dbReference>
<dbReference type="NCBIfam" id="TIGR00179">
    <property type="entry name" value="murB"/>
    <property type="match status" value="1"/>
</dbReference>
<comment type="pathway">
    <text evidence="4 16">Cell wall biogenesis; peptidoglycan biosynthesis.</text>
</comment>
<evidence type="ECO:0000259" key="17">
    <source>
        <dbReference type="PROSITE" id="PS51387"/>
    </source>
</evidence>
<comment type="caution">
    <text evidence="18">The sequence shown here is derived from an EMBL/GenBank/DDBJ whole genome shotgun (WGS) entry which is preliminary data.</text>
</comment>
<dbReference type="OrthoDB" id="9804753at2"/>
<evidence type="ECO:0000256" key="1">
    <source>
        <dbReference type="ARBA" id="ARBA00001974"/>
    </source>
</evidence>
<dbReference type="GO" id="GO:0009252">
    <property type="term" value="P:peptidoglycan biosynthetic process"/>
    <property type="evidence" value="ECO:0007669"/>
    <property type="project" value="UniProtKB-UniRule"/>
</dbReference>
<gene>
    <name evidence="16 18" type="primary">murB</name>
    <name evidence="18" type="ORF">EQF91_04320</name>
</gene>
<keyword evidence="13 16" id="KW-0131">Cell cycle</keyword>
<keyword evidence="11 16" id="KW-0573">Peptidoglycan synthesis</keyword>